<dbReference type="InterPro" id="IPR000787">
    <property type="entry name" value="Peptidase_M29"/>
</dbReference>
<reference evidence="10 11" key="1">
    <citation type="submission" date="2019-08" db="EMBL/GenBank/DDBJ databases">
        <title>In-depth cultivation of the pig gut microbiome towards novel bacterial diversity and tailored functional studies.</title>
        <authorList>
            <person name="Wylensek D."/>
            <person name="Hitch T.C.A."/>
            <person name="Clavel T."/>
        </authorList>
    </citation>
    <scope>NUCLEOTIDE SEQUENCE [LARGE SCALE GENOMIC DNA]</scope>
    <source>
        <strain evidence="10 11">Oil+RF-744-WCA-WT-11</strain>
    </source>
</reference>
<dbReference type="EMBL" id="VULZ01000002">
    <property type="protein sequence ID" value="MSS14118.1"/>
    <property type="molecule type" value="Genomic_DNA"/>
</dbReference>
<evidence type="ECO:0000256" key="2">
    <source>
        <dbReference type="ARBA" id="ARBA00001946"/>
    </source>
</evidence>
<gene>
    <name evidence="10" type="ORF">FYJ35_03515</name>
</gene>
<dbReference type="PANTHER" id="PTHR34448:SF1">
    <property type="entry name" value="BLL6088 PROTEIN"/>
    <property type="match status" value="1"/>
</dbReference>
<evidence type="ECO:0000256" key="1">
    <source>
        <dbReference type="ARBA" id="ARBA00001941"/>
    </source>
</evidence>
<dbReference type="GO" id="GO:0004177">
    <property type="term" value="F:aminopeptidase activity"/>
    <property type="evidence" value="ECO:0007669"/>
    <property type="project" value="UniProtKB-KW"/>
</dbReference>
<proteinExistence type="inferred from homology"/>
<dbReference type="GO" id="GO:0046872">
    <property type="term" value="F:metal ion binding"/>
    <property type="evidence" value="ECO:0007669"/>
    <property type="project" value="UniProtKB-KW"/>
</dbReference>
<dbReference type="GO" id="GO:0008237">
    <property type="term" value="F:metallopeptidase activity"/>
    <property type="evidence" value="ECO:0007669"/>
    <property type="project" value="UniProtKB-KW"/>
</dbReference>
<keyword evidence="11" id="KW-1185">Reference proteome</keyword>
<dbReference type="InterPro" id="IPR052170">
    <property type="entry name" value="M29_Exopeptidase"/>
</dbReference>
<evidence type="ECO:0000313" key="10">
    <source>
        <dbReference type="EMBL" id="MSS14118.1"/>
    </source>
</evidence>
<keyword evidence="8" id="KW-0378">Hydrolase</keyword>
<comment type="similarity">
    <text evidence="4">Belongs to the peptidase M29 family.</text>
</comment>
<evidence type="ECO:0000256" key="5">
    <source>
        <dbReference type="ARBA" id="ARBA00022438"/>
    </source>
</evidence>
<dbReference type="InterPro" id="IPR035097">
    <property type="entry name" value="M29_N-terminal"/>
</dbReference>
<evidence type="ECO:0000313" key="11">
    <source>
        <dbReference type="Proteomes" id="UP000481852"/>
    </source>
</evidence>
<dbReference type="PANTHER" id="PTHR34448">
    <property type="entry name" value="AMINOPEPTIDASE"/>
    <property type="match status" value="1"/>
</dbReference>
<keyword evidence="5 10" id="KW-0031">Aminopeptidase</keyword>
<accession>A0A6L5X415</accession>
<comment type="cofactor">
    <cofactor evidence="1">
        <name>Co(2+)</name>
        <dbReference type="ChEBI" id="CHEBI:48828"/>
    </cofactor>
</comment>
<dbReference type="Pfam" id="PF02073">
    <property type="entry name" value="Peptidase_M29"/>
    <property type="match status" value="1"/>
</dbReference>
<comment type="cofactor">
    <cofactor evidence="2">
        <name>Mg(2+)</name>
        <dbReference type="ChEBI" id="CHEBI:18420"/>
    </cofactor>
</comment>
<evidence type="ECO:0000256" key="9">
    <source>
        <dbReference type="ARBA" id="ARBA00023049"/>
    </source>
</evidence>
<evidence type="ECO:0000256" key="6">
    <source>
        <dbReference type="ARBA" id="ARBA00022670"/>
    </source>
</evidence>
<dbReference type="GO" id="GO:0006508">
    <property type="term" value="P:proteolysis"/>
    <property type="evidence" value="ECO:0007669"/>
    <property type="project" value="UniProtKB-KW"/>
</dbReference>
<keyword evidence="6" id="KW-0645">Protease</keyword>
<keyword evidence="7" id="KW-0479">Metal-binding</keyword>
<dbReference type="Proteomes" id="UP000481852">
    <property type="component" value="Unassembled WGS sequence"/>
</dbReference>
<evidence type="ECO:0000256" key="3">
    <source>
        <dbReference type="ARBA" id="ARBA00001947"/>
    </source>
</evidence>
<evidence type="ECO:0000256" key="4">
    <source>
        <dbReference type="ARBA" id="ARBA00008236"/>
    </source>
</evidence>
<evidence type="ECO:0000256" key="7">
    <source>
        <dbReference type="ARBA" id="ARBA00022723"/>
    </source>
</evidence>
<comment type="cofactor">
    <cofactor evidence="3">
        <name>Zn(2+)</name>
        <dbReference type="ChEBI" id="CHEBI:29105"/>
    </cofactor>
</comment>
<organism evidence="10 11">
    <name type="scientific">Porcincola intestinalis</name>
    <dbReference type="NCBI Taxonomy" id="2606632"/>
    <lineage>
        <taxon>Bacteria</taxon>
        <taxon>Bacillati</taxon>
        <taxon>Bacillota</taxon>
        <taxon>Clostridia</taxon>
        <taxon>Lachnospirales</taxon>
        <taxon>Lachnospiraceae</taxon>
        <taxon>Porcincola</taxon>
    </lineage>
</organism>
<dbReference type="SUPFAM" id="SSF144052">
    <property type="entry name" value="Thermophilic metalloprotease-like"/>
    <property type="match status" value="1"/>
</dbReference>
<comment type="caution">
    <text evidence="10">The sequence shown here is derived from an EMBL/GenBank/DDBJ whole genome shotgun (WGS) entry which is preliminary data.</text>
</comment>
<dbReference type="AlphaFoldDB" id="A0A6L5X415"/>
<sequence>MGETDKRWKKLGDMLINWSLQMKPGEKLMIMMYETETYPLALATYEACIKAGGYAQIQFMTEEIKHAILKYGNNDQISWVPEIEKYGMEWADCYLGLRGAFNLSECFDIQSEKIASYQSAMGVISGLRWKNTRWGLVRVPNERFAQQAHVSYEYMMDMFFNACNIDWKEHVQQWQRVADILDNGSHIHLLADGTDFEFDYGGEKWIVSDNRINIPDGEMNVSPIWNSVKGYVSFEFPATIGGKVIHNLKLHFKDGVVSEVQADDNVDFVKKIIATDECSNRIGEFAFGTNPFINICTTDILIDEKIGGTCHMALGRPYNGAYYSSIHWDIIKDTRKNAKVYMDDKLIFQDGKFLI</sequence>
<dbReference type="RefSeq" id="WP_154523219.1">
    <property type="nucleotide sequence ID" value="NZ_VULZ01000002.1"/>
</dbReference>
<protein>
    <submittedName>
        <fullName evidence="10">Aminopeptidase</fullName>
    </submittedName>
</protein>
<dbReference type="Gene3D" id="3.40.1830.10">
    <property type="entry name" value="Thermophilic metalloprotease (M29)"/>
    <property type="match status" value="1"/>
</dbReference>
<keyword evidence="9" id="KW-0482">Metalloprotease</keyword>
<name>A0A6L5X415_9FIRM</name>
<evidence type="ECO:0000256" key="8">
    <source>
        <dbReference type="ARBA" id="ARBA00022801"/>
    </source>
</evidence>